<evidence type="ECO:0000259" key="6">
    <source>
        <dbReference type="PROSITE" id="PS50109"/>
    </source>
</evidence>
<dbReference type="EC" id="2.7.13.3" evidence="2"/>
<keyword evidence="4" id="KW-1133">Transmembrane helix</keyword>
<dbReference type="PRINTS" id="PR00344">
    <property type="entry name" value="BCTRLSENSOR"/>
</dbReference>
<keyword evidence="4" id="KW-0472">Membrane</keyword>
<comment type="catalytic activity">
    <reaction evidence="1">
        <text>ATP + protein L-histidine = ADP + protein N-phospho-L-histidine.</text>
        <dbReference type="EC" id="2.7.13.3"/>
    </reaction>
</comment>
<dbReference type="PANTHER" id="PTHR43065:SF42">
    <property type="entry name" value="TWO-COMPONENT SENSOR PPRA"/>
    <property type="match status" value="1"/>
</dbReference>
<proteinExistence type="predicted"/>
<feature type="domain" description="Histidine kinase" evidence="6">
    <location>
        <begin position="382"/>
        <end position="609"/>
    </location>
</feature>
<evidence type="ECO:0000256" key="4">
    <source>
        <dbReference type="SAM" id="Phobius"/>
    </source>
</evidence>
<keyword evidence="4" id="KW-0812">Transmembrane</keyword>
<dbReference type="SUPFAM" id="SSF55874">
    <property type="entry name" value="ATPase domain of HSP90 chaperone/DNA topoisomerase II/histidine kinase"/>
    <property type="match status" value="1"/>
</dbReference>
<dbReference type="SMART" id="SM00387">
    <property type="entry name" value="HATPase_c"/>
    <property type="match status" value="1"/>
</dbReference>
<protein>
    <recommendedName>
        <fullName evidence="2">histidine kinase</fullName>
        <ecNumber evidence="2">2.7.13.3</ecNumber>
    </recommendedName>
</protein>
<evidence type="ECO:0000256" key="3">
    <source>
        <dbReference type="ARBA" id="ARBA00022553"/>
    </source>
</evidence>
<dbReference type="Gene3D" id="3.30.565.10">
    <property type="entry name" value="Histidine kinase-like ATPase, C-terminal domain"/>
    <property type="match status" value="1"/>
</dbReference>
<dbReference type="RefSeq" id="WP_203324403.1">
    <property type="nucleotide sequence ID" value="NZ_CP069213.1"/>
</dbReference>
<dbReference type="CDD" id="cd00082">
    <property type="entry name" value="HisKA"/>
    <property type="match status" value="1"/>
</dbReference>
<organism evidence="7 8">
    <name type="scientific">Shewanella litorisediminis</name>
    <dbReference type="NCBI Taxonomy" id="1173586"/>
    <lineage>
        <taxon>Bacteria</taxon>
        <taxon>Pseudomonadati</taxon>
        <taxon>Pseudomonadota</taxon>
        <taxon>Gammaproteobacteria</taxon>
        <taxon>Alteromonadales</taxon>
        <taxon>Shewanellaceae</taxon>
        <taxon>Shewanella</taxon>
    </lineage>
</organism>
<dbReference type="InterPro" id="IPR005467">
    <property type="entry name" value="His_kinase_dom"/>
</dbReference>
<evidence type="ECO:0000313" key="7">
    <source>
        <dbReference type="EMBL" id="QRH00691.1"/>
    </source>
</evidence>
<dbReference type="Proteomes" id="UP000596252">
    <property type="component" value="Chromosome"/>
</dbReference>
<dbReference type="InterPro" id="IPR036097">
    <property type="entry name" value="HisK_dim/P_sf"/>
</dbReference>
<dbReference type="EMBL" id="CP069213">
    <property type="protein sequence ID" value="QRH00691.1"/>
    <property type="molecule type" value="Genomic_DNA"/>
</dbReference>
<keyword evidence="3" id="KW-0597">Phosphoprotein</keyword>
<keyword evidence="8" id="KW-1185">Reference proteome</keyword>
<evidence type="ECO:0000313" key="8">
    <source>
        <dbReference type="Proteomes" id="UP000596252"/>
    </source>
</evidence>
<gene>
    <name evidence="7" type="ORF">JQC75_12465</name>
</gene>
<dbReference type="Gene3D" id="3.40.190.10">
    <property type="entry name" value="Periplasmic binding protein-like II"/>
    <property type="match status" value="2"/>
</dbReference>
<feature type="transmembrane region" description="Helical" evidence="4">
    <location>
        <begin position="314"/>
        <end position="333"/>
    </location>
</feature>
<evidence type="ECO:0000256" key="5">
    <source>
        <dbReference type="SAM" id="SignalP"/>
    </source>
</evidence>
<evidence type="ECO:0000256" key="2">
    <source>
        <dbReference type="ARBA" id="ARBA00012438"/>
    </source>
</evidence>
<feature type="signal peptide" evidence="5">
    <location>
        <begin position="1"/>
        <end position="21"/>
    </location>
</feature>
<dbReference type="SUPFAM" id="SSF53850">
    <property type="entry name" value="Periplasmic binding protein-like II"/>
    <property type="match status" value="1"/>
</dbReference>
<dbReference type="Pfam" id="PF12974">
    <property type="entry name" value="Phosphonate-bd"/>
    <property type="match status" value="1"/>
</dbReference>
<name>A0ABX7G043_9GAMM</name>
<dbReference type="SUPFAM" id="SSF47384">
    <property type="entry name" value="Homodimeric domain of signal transducing histidine kinase"/>
    <property type="match status" value="1"/>
</dbReference>
<dbReference type="Pfam" id="PF02518">
    <property type="entry name" value="HATPase_c"/>
    <property type="match status" value="1"/>
</dbReference>
<feature type="chain" id="PRO_5046051728" description="histidine kinase" evidence="5">
    <location>
        <begin position="22"/>
        <end position="612"/>
    </location>
</feature>
<dbReference type="PANTHER" id="PTHR43065">
    <property type="entry name" value="SENSOR HISTIDINE KINASE"/>
    <property type="match status" value="1"/>
</dbReference>
<accession>A0ABX7G043</accession>
<dbReference type="InterPro" id="IPR004358">
    <property type="entry name" value="Sig_transdc_His_kin-like_C"/>
</dbReference>
<dbReference type="PROSITE" id="PS50109">
    <property type="entry name" value="HIS_KIN"/>
    <property type="match status" value="1"/>
</dbReference>
<dbReference type="InterPro" id="IPR036890">
    <property type="entry name" value="HATPase_C_sf"/>
</dbReference>
<sequence length="612" mass="67225">MSQAWRLLLMLALLPVATAFAGVSAGKETQGQQEVRIGILTFAERSDTLNTWQATADYLARQTGHRIRIEPLTPSELDKQVEAKAVDFIISNQFVAVGYKKEWGASQLLTLIPADGRDPARAMGSALVVRAGVSVTRWQQLAELNIVSTDPRAFGGFLIFAGEMVRRGLDPVTDLPGLTFEGFPQTKLLQKLWRQEADMAILPACVLEQAIARGEYPEGAFDIALARTTPGFACGVSSELYPYTALSKLGHTKSALATEVAGALLTMDANTAAAISGGYRGWSVPVNDNRVFALKHTLREWPFQTNWQRVASAAMPWFGAILLCLLLGYLHHLRIKRLVVKRTRALETEIEQHRETQRAFNEQQRQFYRAQRVLLTGEMASGISHELKQPLAGIRYLAQGCLYRLKDHEPELKSALCGVLTQVDRAQETIGRLRSFCQQPSRSVPYRVDTLIEETLALISPELKRLKLEPSLALAEVEARLDPGLMTQVLVNVLLNALDAMAGQPTPWLGISLETTDSGYLIRVSDNGCGLTEAQLSRLFFPFESAKADGLGLGMVICKRIVEEHGGKISAHNRFDYTSIDGQIGGQIDASIDSSPCGLEISIEMPRGAAND</sequence>
<evidence type="ECO:0000256" key="1">
    <source>
        <dbReference type="ARBA" id="ARBA00000085"/>
    </source>
</evidence>
<dbReference type="InterPro" id="IPR003661">
    <property type="entry name" value="HisK_dim/P_dom"/>
</dbReference>
<reference evidence="7 8" key="1">
    <citation type="journal article" date="2012" name="Antonie Van Leeuwenhoek">
        <title>Shewanella litorisediminis sp. nov., a gammaproteobacterium isolated from a tidal flat sediment.</title>
        <authorList>
            <person name="Lee M.H."/>
            <person name="Yoon J.H."/>
        </authorList>
    </citation>
    <scope>NUCLEOTIDE SEQUENCE [LARGE SCALE GENOMIC DNA]</scope>
    <source>
        <strain evidence="7 8">SMK1-12</strain>
    </source>
</reference>
<dbReference type="SMART" id="SM00388">
    <property type="entry name" value="HisKA"/>
    <property type="match status" value="1"/>
</dbReference>
<dbReference type="Pfam" id="PF00512">
    <property type="entry name" value="HisKA"/>
    <property type="match status" value="1"/>
</dbReference>
<dbReference type="Gene3D" id="1.10.287.130">
    <property type="match status" value="1"/>
</dbReference>
<dbReference type="InterPro" id="IPR003594">
    <property type="entry name" value="HATPase_dom"/>
</dbReference>
<keyword evidence="5" id="KW-0732">Signal</keyword>